<reference evidence="9" key="1">
    <citation type="submission" date="2025-08" db="UniProtKB">
        <authorList>
            <consortium name="Ensembl"/>
        </authorList>
    </citation>
    <scope>IDENTIFICATION</scope>
</reference>
<accession>A0A8D2LVR8</accession>
<feature type="domain" description="VWFD" evidence="8">
    <location>
        <begin position="171"/>
        <end position="389"/>
    </location>
</feature>
<proteinExistence type="predicted"/>
<dbReference type="InterPro" id="IPR002919">
    <property type="entry name" value="TIL_dom"/>
</dbReference>
<dbReference type="PROSITE" id="PS50184">
    <property type="entry name" value="VWFC_2"/>
    <property type="match status" value="3"/>
</dbReference>
<dbReference type="Pfam" id="PF00094">
    <property type="entry name" value="VWD"/>
    <property type="match status" value="1"/>
</dbReference>
<dbReference type="Gene3D" id="6.20.200.20">
    <property type="match status" value="3"/>
</dbReference>
<comment type="subcellular location">
    <subcellularLocation>
        <location evidence="1">Secreted</location>
    </subcellularLocation>
</comment>
<evidence type="ECO:0000256" key="2">
    <source>
        <dbReference type="ARBA" id="ARBA00022525"/>
    </source>
</evidence>
<dbReference type="SMART" id="SM00832">
    <property type="entry name" value="C8"/>
    <property type="match status" value="1"/>
</dbReference>
<dbReference type="SUPFAM" id="SSF57603">
    <property type="entry name" value="FnI-like domain"/>
    <property type="match status" value="4"/>
</dbReference>
<dbReference type="Proteomes" id="UP000694545">
    <property type="component" value="Unplaced"/>
</dbReference>
<evidence type="ECO:0000256" key="1">
    <source>
        <dbReference type="ARBA" id="ARBA00004613"/>
    </source>
</evidence>
<dbReference type="PROSITE" id="PS51233">
    <property type="entry name" value="VWFD"/>
    <property type="match status" value="1"/>
</dbReference>
<feature type="domain" description="VWFC" evidence="7">
    <location>
        <begin position="104"/>
        <end position="163"/>
    </location>
</feature>
<dbReference type="Pfam" id="PF08742">
    <property type="entry name" value="C8"/>
    <property type="match status" value="1"/>
</dbReference>
<keyword evidence="2" id="KW-0964">Secreted</keyword>
<dbReference type="Pfam" id="PF01826">
    <property type="entry name" value="TIL"/>
    <property type="match status" value="1"/>
</dbReference>
<dbReference type="InterPro" id="IPR036084">
    <property type="entry name" value="Ser_inhib-like_sf"/>
</dbReference>
<dbReference type="AlphaFoldDB" id="A0A8D2LVR8"/>
<dbReference type="Pfam" id="PF00093">
    <property type="entry name" value="VWC"/>
    <property type="match status" value="3"/>
</dbReference>
<keyword evidence="5" id="KW-1015">Disulfide bond</keyword>
<sequence length="538" mass="56300">VARPRTRPAFLPLSQKGDVSCGPRLCPPPLCPHPSRDPCGCPSCHACHFHGRDCGDGERFPDPRDPCSQCQCLAEVVTCQPKPCPTQCSHPLPPVAPACCPACDGCLHEGRELADRQAFVPPSDPCQRCTCLRGSVLCAPAACPPTPCAAPRRAPGQCCPQCLGKELAGGALWRADGSGWLSSAPCVACACLDGVATCARIACVSACADPVDVPGECCPLCPDASGNCSHQGRVFPSGKRWQVDACTACACVSGEVRCQSERCPPTACTAVSWGDRGRRGVSWTKEVAVLIGGTTVRLLQDHAVTVRSGGSAVPAPLCHPSQVLWNGRSHLEVSVPGTYKGRTCGLCGNFNGYPQDDLRLRSGHLALSEAAFGNSWKVKAGQRRGRASPRGATESQGSLGRKAGAGRRLSAPPFERCHAAVPPEPFFAACVFDLCACAAAAADDCLCEALAAYAAQCRHAGLVLRWPVGCPQERGYVFDECGPPCPRTCVDHAAPLGALESRCFKPCVPGCQCPAGLVEHEARCVPPEACPRIVHGAL</sequence>
<keyword evidence="3" id="KW-0732">Signal</keyword>
<evidence type="ECO:0000259" key="8">
    <source>
        <dbReference type="PROSITE" id="PS51233"/>
    </source>
</evidence>
<dbReference type="PANTHER" id="PTHR46698">
    <property type="entry name" value="CROSSVEINLESS 2"/>
    <property type="match status" value="1"/>
</dbReference>
<dbReference type="GO" id="GO:0005576">
    <property type="term" value="C:extracellular region"/>
    <property type="evidence" value="ECO:0007669"/>
    <property type="project" value="UniProtKB-SubCell"/>
</dbReference>
<dbReference type="Ensembl" id="ENSVKKT00000027805.1">
    <property type="protein sequence ID" value="ENSVKKP00000027145.1"/>
    <property type="gene ID" value="ENSVKKG00000017678.1"/>
</dbReference>
<dbReference type="Gene3D" id="2.10.25.10">
    <property type="entry name" value="Laminin"/>
    <property type="match status" value="1"/>
</dbReference>
<protein>
    <submittedName>
        <fullName evidence="9">Kielin cysteine rich BMP regulator</fullName>
    </submittedName>
</protein>
<dbReference type="PROSITE" id="PS01208">
    <property type="entry name" value="VWFC_1"/>
    <property type="match status" value="2"/>
</dbReference>
<keyword evidence="10" id="KW-1185">Reference proteome</keyword>
<evidence type="ECO:0000256" key="5">
    <source>
        <dbReference type="ARBA" id="ARBA00023157"/>
    </source>
</evidence>
<dbReference type="PANTHER" id="PTHR46698:SF2">
    <property type="entry name" value="KIELIN_CHORDIN-LIKE PROTEIN"/>
    <property type="match status" value="1"/>
</dbReference>
<evidence type="ECO:0000313" key="10">
    <source>
        <dbReference type="Proteomes" id="UP000694545"/>
    </source>
</evidence>
<dbReference type="SUPFAM" id="SSF57567">
    <property type="entry name" value="Serine protease inhibitors"/>
    <property type="match status" value="1"/>
</dbReference>
<dbReference type="InterPro" id="IPR014853">
    <property type="entry name" value="VWF/SSPO/ZAN-like_Cys-rich_dom"/>
</dbReference>
<feature type="domain" description="VWFC" evidence="7">
    <location>
        <begin position="156"/>
        <end position="222"/>
    </location>
</feature>
<dbReference type="SMART" id="SM00215">
    <property type="entry name" value="VWC_out"/>
    <property type="match status" value="2"/>
</dbReference>
<feature type="domain" description="VWFC" evidence="7">
    <location>
        <begin position="45"/>
        <end position="104"/>
    </location>
</feature>
<dbReference type="InterPro" id="IPR001007">
    <property type="entry name" value="VWF_dom"/>
</dbReference>
<organism evidence="9 10">
    <name type="scientific">Varanus komodoensis</name>
    <name type="common">Komodo dragon</name>
    <dbReference type="NCBI Taxonomy" id="61221"/>
    <lineage>
        <taxon>Eukaryota</taxon>
        <taxon>Metazoa</taxon>
        <taxon>Chordata</taxon>
        <taxon>Craniata</taxon>
        <taxon>Vertebrata</taxon>
        <taxon>Euteleostomi</taxon>
        <taxon>Lepidosauria</taxon>
        <taxon>Squamata</taxon>
        <taxon>Bifurcata</taxon>
        <taxon>Unidentata</taxon>
        <taxon>Episquamata</taxon>
        <taxon>Toxicofera</taxon>
        <taxon>Anguimorpha</taxon>
        <taxon>Paleoanguimorpha</taxon>
        <taxon>Varanoidea</taxon>
        <taxon>Varanidae</taxon>
        <taxon>Varanus</taxon>
    </lineage>
</organism>
<evidence type="ECO:0000256" key="4">
    <source>
        <dbReference type="ARBA" id="ARBA00022737"/>
    </source>
</evidence>
<dbReference type="InterPro" id="IPR052424">
    <property type="entry name" value="Kielin_Chordin-BMP_Reg"/>
</dbReference>
<name>A0A8D2LVR8_VARKO</name>
<dbReference type="Gene3D" id="2.10.70.10">
    <property type="entry name" value="Complement Module, domain 1"/>
    <property type="match status" value="1"/>
</dbReference>
<dbReference type="SMART" id="SM00216">
    <property type="entry name" value="VWD"/>
    <property type="match status" value="1"/>
</dbReference>
<feature type="region of interest" description="Disordered" evidence="6">
    <location>
        <begin position="380"/>
        <end position="407"/>
    </location>
</feature>
<evidence type="ECO:0000313" key="9">
    <source>
        <dbReference type="Ensembl" id="ENSVKKP00000027145.1"/>
    </source>
</evidence>
<evidence type="ECO:0000256" key="6">
    <source>
        <dbReference type="SAM" id="MobiDB-lite"/>
    </source>
</evidence>
<evidence type="ECO:0000259" key="7">
    <source>
        <dbReference type="PROSITE" id="PS50184"/>
    </source>
</evidence>
<dbReference type="InterPro" id="IPR001846">
    <property type="entry name" value="VWF_type-D"/>
</dbReference>
<reference evidence="9" key="2">
    <citation type="submission" date="2025-09" db="UniProtKB">
        <authorList>
            <consortium name="Ensembl"/>
        </authorList>
    </citation>
    <scope>IDENTIFICATION</scope>
</reference>
<dbReference type="CDD" id="cd19941">
    <property type="entry name" value="TIL"/>
    <property type="match status" value="1"/>
</dbReference>
<dbReference type="GO" id="GO:0030513">
    <property type="term" value="P:positive regulation of BMP signaling pathway"/>
    <property type="evidence" value="ECO:0007669"/>
    <property type="project" value="TreeGrafter"/>
</dbReference>
<evidence type="ECO:0000256" key="3">
    <source>
        <dbReference type="ARBA" id="ARBA00022729"/>
    </source>
</evidence>
<keyword evidence="4" id="KW-0677">Repeat</keyword>
<dbReference type="SMART" id="SM00214">
    <property type="entry name" value="VWC"/>
    <property type="match status" value="4"/>
</dbReference>